<keyword evidence="12" id="KW-1185">Reference proteome</keyword>
<dbReference type="Gene3D" id="1.20.1070.10">
    <property type="entry name" value="Rhodopsin 7-helix transmembrane proteins"/>
    <property type="match status" value="1"/>
</dbReference>
<dbReference type="GO" id="GO:0005886">
    <property type="term" value="C:plasma membrane"/>
    <property type="evidence" value="ECO:0007669"/>
    <property type="project" value="UniProtKB-SubCell"/>
</dbReference>
<dbReference type="GO" id="GO:0004930">
    <property type="term" value="F:G protein-coupled receptor activity"/>
    <property type="evidence" value="ECO:0007669"/>
    <property type="project" value="UniProtKB-KW"/>
</dbReference>
<evidence type="ECO:0000256" key="3">
    <source>
        <dbReference type="ARBA" id="ARBA00022692"/>
    </source>
</evidence>
<feature type="transmembrane region" description="Helical" evidence="9">
    <location>
        <begin position="75"/>
        <end position="95"/>
    </location>
</feature>
<dbReference type="OrthoDB" id="6376512at2759"/>
<dbReference type="GeneID" id="107659142"/>
<dbReference type="AlphaFoldDB" id="A0A671M5K3"/>
<evidence type="ECO:0000256" key="5">
    <source>
        <dbReference type="ARBA" id="ARBA00023040"/>
    </source>
</evidence>
<dbReference type="InterPro" id="IPR017452">
    <property type="entry name" value="GPCR_Rhodpsn_7TM"/>
</dbReference>
<keyword evidence="2" id="KW-1003">Cell membrane</keyword>
<accession>A0A671M5K3</accession>
<dbReference type="SUPFAM" id="SSF81321">
    <property type="entry name" value="Family A G protein-coupled receptor-like"/>
    <property type="match status" value="1"/>
</dbReference>
<keyword evidence="8" id="KW-0807">Transducer</keyword>
<feature type="transmembrane region" description="Helical" evidence="9">
    <location>
        <begin position="250"/>
        <end position="278"/>
    </location>
</feature>
<dbReference type="KEGG" id="sanh:107659142"/>
<feature type="domain" description="G-protein coupled receptors family 1 profile" evidence="10">
    <location>
        <begin position="55"/>
        <end position="306"/>
    </location>
</feature>
<sequence>MGHWWKCAMMSGINNLSIPSTDVDLNVTDLQRALEAHRPVKIGIISVLGVMITLGNIAVVMVIASAVSGWSRNSLYFILSLTGADSAFELLIMPLNLCVSFMKEYNGGPDPFCHVVAFFNATIYSTRMYTLATISLERYIAVFYPLKYSTVLTRRRALLLIAFAWGFPPVLLIPISFPAGIIEVQFSRASLVCNPLYSSNVSYSLSLTCFIFFPCTAIMTFCNLRLWIAAKRQRLKLSRHSWGGGYRPKVTLRVLVPVMTVYYTCWTPCMVIMLYNAISGIGVPEWIEFIAVWLPTSNGFLNCIFYFWINHSFRRKFHLVLQKLCLGLCPGSDTDSSCVNSVESSVVPGWNGNSSLHERFPSVSSTCTLLTLMPPQTSVRQPEPA</sequence>
<keyword evidence="7" id="KW-0675">Receptor</keyword>
<feature type="transmembrane region" description="Helical" evidence="9">
    <location>
        <begin position="201"/>
        <end position="229"/>
    </location>
</feature>
<keyword evidence="4 9" id="KW-1133">Transmembrane helix</keyword>
<comment type="subcellular location">
    <subcellularLocation>
        <location evidence="1">Cell membrane</location>
        <topology evidence="1">Multi-pass membrane protein</topology>
    </subcellularLocation>
</comment>
<evidence type="ECO:0000256" key="6">
    <source>
        <dbReference type="ARBA" id="ARBA00023136"/>
    </source>
</evidence>
<dbReference type="PANTHER" id="PTHR24249:SF387">
    <property type="entry name" value="HISTAMINE H2 RECEPTOR"/>
    <property type="match status" value="1"/>
</dbReference>
<dbReference type="PROSITE" id="PS50262">
    <property type="entry name" value="G_PROTEIN_RECEP_F1_2"/>
    <property type="match status" value="1"/>
</dbReference>
<name>A0A671M5K3_9TELE</name>
<evidence type="ECO:0000313" key="11">
    <source>
        <dbReference type="Ensembl" id="ENSSANP00000028379.1"/>
    </source>
</evidence>
<dbReference type="Pfam" id="PF00001">
    <property type="entry name" value="7tm_1"/>
    <property type="match status" value="1"/>
</dbReference>
<dbReference type="CDD" id="cd00637">
    <property type="entry name" value="7tm_classA_rhodopsin-like"/>
    <property type="match status" value="1"/>
</dbReference>
<dbReference type="InterPro" id="IPR050569">
    <property type="entry name" value="TAAR"/>
</dbReference>
<evidence type="ECO:0000256" key="1">
    <source>
        <dbReference type="ARBA" id="ARBA00004651"/>
    </source>
</evidence>
<dbReference type="InterPro" id="IPR000276">
    <property type="entry name" value="GPCR_Rhodpsn"/>
</dbReference>
<feature type="transmembrane region" description="Helical" evidence="9">
    <location>
        <begin position="42"/>
        <end position="63"/>
    </location>
</feature>
<keyword evidence="3 9" id="KW-0812">Transmembrane</keyword>
<dbReference type="Proteomes" id="UP000472260">
    <property type="component" value="Unassembled WGS sequence"/>
</dbReference>
<keyword evidence="6 9" id="KW-0472">Membrane</keyword>
<organism evidence="11 12">
    <name type="scientific">Sinocyclocheilus anshuiensis</name>
    <dbReference type="NCBI Taxonomy" id="1608454"/>
    <lineage>
        <taxon>Eukaryota</taxon>
        <taxon>Metazoa</taxon>
        <taxon>Chordata</taxon>
        <taxon>Craniata</taxon>
        <taxon>Vertebrata</taxon>
        <taxon>Euteleostomi</taxon>
        <taxon>Actinopterygii</taxon>
        <taxon>Neopterygii</taxon>
        <taxon>Teleostei</taxon>
        <taxon>Ostariophysi</taxon>
        <taxon>Cypriniformes</taxon>
        <taxon>Cyprinidae</taxon>
        <taxon>Cyprininae</taxon>
        <taxon>Sinocyclocheilus</taxon>
    </lineage>
</organism>
<reference evidence="11" key="1">
    <citation type="submission" date="2025-08" db="UniProtKB">
        <authorList>
            <consortium name="Ensembl"/>
        </authorList>
    </citation>
    <scope>IDENTIFICATION</scope>
</reference>
<evidence type="ECO:0000259" key="10">
    <source>
        <dbReference type="PROSITE" id="PS50262"/>
    </source>
</evidence>
<dbReference type="PANTHER" id="PTHR24249">
    <property type="entry name" value="HISTAMINE RECEPTOR-RELATED G-PROTEIN COUPLED RECEPTOR"/>
    <property type="match status" value="1"/>
</dbReference>
<evidence type="ECO:0000313" key="12">
    <source>
        <dbReference type="Proteomes" id="UP000472260"/>
    </source>
</evidence>
<evidence type="ECO:0000256" key="8">
    <source>
        <dbReference type="ARBA" id="ARBA00023224"/>
    </source>
</evidence>
<dbReference type="PRINTS" id="PR00237">
    <property type="entry name" value="GPCRRHODOPSN"/>
</dbReference>
<protein>
    <submittedName>
        <fullName evidence="11">Melatonin receptor type 1B-like</fullName>
    </submittedName>
</protein>
<dbReference type="FunFam" id="1.20.1070.10:FF:000411">
    <property type="entry name" value="Zgc:162592"/>
    <property type="match status" value="1"/>
</dbReference>
<dbReference type="Ensembl" id="ENSSANT00000030225.1">
    <property type="protein sequence ID" value="ENSSANP00000028379.1"/>
    <property type="gene ID" value="ENSSANG00000014581.1"/>
</dbReference>
<evidence type="ECO:0000256" key="7">
    <source>
        <dbReference type="ARBA" id="ARBA00023170"/>
    </source>
</evidence>
<reference evidence="11" key="2">
    <citation type="submission" date="2025-09" db="UniProtKB">
        <authorList>
            <consortium name="Ensembl"/>
        </authorList>
    </citation>
    <scope>IDENTIFICATION</scope>
</reference>
<evidence type="ECO:0000256" key="2">
    <source>
        <dbReference type="ARBA" id="ARBA00022475"/>
    </source>
</evidence>
<proteinExistence type="predicted"/>
<gene>
    <name evidence="11" type="primary">LOC107659142</name>
</gene>
<feature type="transmembrane region" description="Helical" evidence="9">
    <location>
        <begin position="290"/>
        <end position="309"/>
    </location>
</feature>
<keyword evidence="5" id="KW-0297">G-protein coupled receptor</keyword>
<dbReference type="RefSeq" id="XP_016303461.1">
    <property type="nucleotide sequence ID" value="XM_016447975.1"/>
</dbReference>
<feature type="transmembrane region" description="Helical" evidence="9">
    <location>
        <begin position="157"/>
        <end position="181"/>
    </location>
</feature>
<evidence type="ECO:0000256" key="9">
    <source>
        <dbReference type="SAM" id="Phobius"/>
    </source>
</evidence>
<evidence type="ECO:0000256" key="4">
    <source>
        <dbReference type="ARBA" id="ARBA00022989"/>
    </source>
</evidence>